<reference evidence="7" key="1">
    <citation type="journal article" date="2002" name="Science">
        <title>The draft genome of Ciona intestinalis: insights into chordate and vertebrate origins.</title>
        <authorList>
            <person name="Dehal P."/>
            <person name="Satou Y."/>
            <person name="Campbell R.K."/>
            <person name="Chapman J."/>
            <person name="Degnan B."/>
            <person name="De Tomaso A."/>
            <person name="Davidson B."/>
            <person name="Di Gregorio A."/>
            <person name="Gelpke M."/>
            <person name="Goodstein D.M."/>
            <person name="Harafuji N."/>
            <person name="Hastings K.E."/>
            <person name="Ho I."/>
            <person name="Hotta K."/>
            <person name="Huang W."/>
            <person name="Kawashima T."/>
            <person name="Lemaire P."/>
            <person name="Martinez D."/>
            <person name="Meinertzhagen I.A."/>
            <person name="Necula S."/>
            <person name="Nonaka M."/>
            <person name="Putnam N."/>
            <person name="Rash S."/>
            <person name="Saiga H."/>
            <person name="Satake M."/>
            <person name="Terry A."/>
            <person name="Yamada L."/>
            <person name="Wang H.G."/>
            <person name="Awazu S."/>
            <person name="Azumi K."/>
            <person name="Boore J."/>
            <person name="Branno M."/>
            <person name="Chin-Bow S."/>
            <person name="DeSantis R."/>
            <person name="Doyle S."/>
            <person name="Francino P."/>
            <person name="Keys D.N."/>
            <person name="Haga S."/>
            <person name="Hayashi H."/>
            <person name="Hino K."/>
            <person name="Imai K.S."/>
            <person name="Inaba K."/>
            <person name="Kano S."/>
            <person name="Kobayashi K."/>
            <person name="Kobayashi M."/>
            <person name="Lee B.I."/>
            <person name="Makabe K.W."/>
            <person name="Manohar C."/>
            <person name="Matassi G."/>
            <person name="Medina M."/>
            <person name="Mochizuki Y."/>
            <person name="Mount S."/>
            <person name="Morishita T."/>
            <person name="Miura S."/>
            <person name="Nakayama A."/>
            <person name="Nishizaka S."/>
            <person name="Nomoto H."/>
            <person name="Ohta F."/>
            <person name="Oishi K."/>
            <person name="Rigoutsos I."/>
            <person name="Sano M."/>
            <person name="Sasaki A."/>
            <person name="Sasakura Y."/>
            <person name="Shoguchi E."/>
            <person name="Shin-i T."/>
            <person name="Spagnuolo A."/>
            <person name="Stainier D."/>
            <person name="Suzuki M.M."/>
            <person name="Tassy O."/>
            <person name="Takatori N."/>
            <person name="Tokuoka M."/>
            <person name="Yagi K."/>
            <person name="Yoshizaki F."/>
            <person name="Wada S."/>
            <person name="Zhang C."/>
            <person name="Hyatt P.D."/>
            <person name="Larimer F."/>
            <person name="Detter C."/>
            <person name="Doggett N."/>
            <person name="Glavina T."/>
            <person name="Hawkins T."/>
            <person name="Richardson P."/>
            <person name="Lucas S."/>
            <person name="Kohara Y."/>
            <person name="Levine M."/>
            <person name="Satoh N."/>
            <person name="Rokhsar D.S."/>
        </authorList>
    </citation>
    <scope>NUCLEOTIDE SEQUENCE [LARGE SCALE GENOMIC DNA]</scope>
</reference>
<dbReference type="SUPFAM" id="SSF52833">
    <property type="entry name" value="Thioredoxin-like"/>
    <property type="match status" value="1"/>
</dbReference>
<dbReference type="InterPro" id="IPR036282">
    <property type="entry name" value="Glutathione-S-Trfase_C_sf"/>
</dbReference>
<evidence type="ECO:0000256" key="3">
    <source>
        <dbReference type="ARBA" id="ARBA00047960"/>
    </source>
</evidence>
<dbReference type="EMBL" id="EAAA01001550">
    <property type="status" value="NOT_ANNOTATED_CDS"/>
    <property type="molecule type" value="Genomic_DNA"/>
</dbReference>
<dbReference type="GO" id="GO:0004364">
    <property type="term" value="F:glutathione transferase activity"/>
    <property type="evidence" value="ECO:0000318"/>
    <property type="project" value="GO_Central"/>
</dbReference>
<dbReference type="GO" id="GO:0006749">
    <property type="term" value="P:glutathione metabolic process"/>
    <property type="evidence" value="ECO:0000318"/>
    <property type="project" value="GO_Central"/>
</dbReference>
<reference evidence="6" key="4">
    <citation type="submission" date="2025-09" db="UniProtKB">
        <authorList>
            <consortium name="Ensembl"/>
        </authorList>
    </citation>
    <scope>IDENTIFICATION</scope>
</reference>
<organism evidence="6 7">
    <name type="scientific">Ciona intestinalis</name>
    <name type="common">Transparent sea squirt</name>
    <name type="synonym">Ascidia intestinalis</name>
    <dbReference type="NCBI Taxonomy" id="7719"/>
    <lineage>
        <taxon>Eukaryota</taxon>
        <taxon>Metazoa</taxon>
        <taxon>Chordata</taxon>
        <taxon>Tunicata</taxon>
        <taxon>Ascidiacea</taxon>
        <taxon>Phlebobranchia</taxon>
        <taxon>Cionidae</taxon>
        <taxon>Ciona</taxon>
    </lineage>
</organism>
<dbReference type="SFLD" id="SFLDG00363">
    <property type="entry name" value="AMPS_(cytGST):_Alpha-__Mu-__Pi"/>
    <property type="match status" value="1"/>
</dbReference>
<dbReference type="AlphaFoldDB" id="F6X6U3"/>
<dbReference type="SFLD" id="SFLDS00019">
    <property type="entry name" value="Glutathione_Transferase_(cytos"/>
    <property type="match status" value="1"/>
</dbReference>
<evidence type="ECO:0000256" key="1">
    <source>
        <dbReference type="ARBA" id="ARBA00012452"/>
    </source>
</evidence>
<comment type="catalytic activity">
    <reaction evidence="3">
        <text>RX + glutathione = an S-substituted glutathione + a halide anion + H(+)</text>
        <dbReference type="Rhea" id="RHEA:16437"/>
        <dbReference type="ChEBI" id="CHEBI:15378"/>
        <dbReference type="ChEBI" id="CHEBI:16042"/>
        <dbReference type="ChEBI" id="CHEBI:17792"/>
        <dbReference type="ChEBI" id="CHEBI:57925"/>
        <dbReference type="ChEBI" id="CHEBI:90779"/>
        <dbReference type="EC" id="2.5.1.18"/>
    </reaction>
</comment>
<dbReference type="InterPro" id="IPR036249">
    <property type="entry name" value="Thioredoxin-like_sf"/>
</dbReference>
<evidence type="ECO:0000256" key="2">
    <source>
        <dbReference type="ARBA" id="ARBA00022679"/>
    </source>
</evidence>
<dbReference type="PROSITE" id="PS50405">
    <property type="entry name" value="GST_CTER"/>
    <property type="match status" value="1"/>
</dbReference>
<keyword evidence="7" id="KW-1185">Reference proteome</keyword>
<feature type="domain" description="GST C-terminal" evidence="5">
    <location>
        <begin position="81"/>
        <end position="202"/>
    </location>
</feature>
<sequence length="202" mass="23079">MPTYKLCYFDLRGLGEMGRLIFAEAGVDYTDERIKKEDWPARKPGMPFGKMPVLFVDDVPIAHSRAMVRYLGRTFNLMGSNELEAAQIDMWIEVLFEAVMEYPFSEQDETKKTQAEKKETAWTDHFFPKFTKLNEQIAKSCGPYILGEKVSVADIVVCAMIELLKTLYDASKFESFGLISKLTDTVAARPNIAAWLKKRPQD</sequence>
<dbReference type="STRING" id="7719.ENSCINP00000027377"/>
<evidence type="ECO:0000259" key="5">
    <source>
        <dbReference type="PROSITE" id="PS50405"/>
    </source>
</evidence>
<dbReference type="PROSITE" id="PS50404">
    <property type="entry name" value="GST_NTER"/>
    <property type="match status" value="1"/>
</dbReference>
<dbReference type="FunFam" id="3.40.30.10:FF:000035">
    <property type="entry name" value="hematopoietic prostaglandin D synthase"/>
    <property type="match status" value="1"/>
</dbReference>
<dbReference type="CDD" id="cd03039">
    <property type="entry name" value="GST_N_Sigma_like"/>
    <property type="match status" value="1"/>
</dbReference>
<dbReference type="GeneTree" id="ENSGT00940000166401"/>
<accession>F6X6U3</accession>
<dbReference type="InterPro" id="IPR040079">
    <property type="entry name" value="Glutathione_S-Trfase"/>
</dbReference>
<evidence type="ECO:0000259" key="4">
    <source>
        <dbReference type="PROSITE" id="PS50404"/>
    </source>
</evidence>
<dbReference type="InParanoid" id="F6X6U3"/>
<dbReference type="Proteomes" id="UP000008144">
    <property type="component" value="Chromosome 2"/>
</dbReference>
<reference evidence="6" key="2">
    <citation type="journal article" date="2008" name="Genome Biol.">
        <title>Improved genome assembly and evidence-based global gene model set for the chordate Ciona intestinalis: new insight into intron and operon populations.</title>
        <authorList>
            <person name="Satou Y."/>
            <person name="Mineta K."/>
            <person name="Ogasawara M."/>
            <person name="Sasakura Y."/>
            <person name="Shoguchi E."/>
            <person name="Ueno K."/>
            <person name="Yamada L."/>
            <person name="Matsumoto J."/>
            <person name="Wasserscheid J."/>
            <person name="Dewar K."/>
            <person name="Wiley G.B."/>
            <person name="Macmil S.L."/>
            <person name="Roe B.A."/>
            <person name="Zeller R.W."/>
            <person name="Hastings K.E."/>
            <person name="Lemaire P."/>
            <person name="Lindquist E."/>
            <person name="Endo T."/>
            <person name="Hotta K."/>
            <person name="Inaba K."/>
        </authorList>
    </citation>
    <scope>NUCLEOTIDE SEQUENCE [LARGE SCALE GENOMIC DNA]</scope>
    <source>
        <strain evidence="6">wild type</strain>
    </source>
</reference>
<gene>
    <name evidence="6" type="primary">LOC100186966</name>
</gene>
<dbReference type="Ensembl" id="ENSCINT00000027623.2">
    <property type="protein sequence ID" value="ENSCINP00000027377.2"/>
    <property type="gene ID" value="ENSCING00000015440.2"/>
</dbReference>
<dbReference type="PANTHER" id="PTHR11571:SF224">
    <property type="entry name" value="HEMATOPOIETIC PROSTAGLANDIN D SYNTHASE"/>
    <property type="match status" value="1"/>
</dbReference>
<evidence type="ECO:0000313" key="6">
    <source>
        <dbReference type="Ensembl" id="ENSCINP00000027377.2"/>
    </source>
</evidence>
<dbReference type="PANTHER" id="PTHR11571">
    <property type="entry name" value="GLUTATHIONE S-TRANSFERASE"/>
    <property type="match status" value="1"/>
</dbReference>
<dbReference type="InterPro" id="IPR004045">
    <property type="entry name" value="Glutathione_S-Trfase_N"/>
</dbReference>
<dbReference type="Pfam" id="PF02798">
    <property type="entry name" value="GST_N"/>
    <property type="match status" value="1"/>
</dbReference>
<dbReference type="SUPFAM" id="SSF47616">
    <property type="entry name" value="GST C-terminal domain-like"/>
    <property type="match status" value="1"/>
</dbReference>
<dbReference type="InterPro" id="IPR010987">
    <property type="entry name" value="Glutathione-S-Trfase_C-like"/>
</dbReference>
<dbReference type="SFLD" id="SFLDG01205">
    <property type="entry name" value="AMPS.1"/>
    <property type="match status" value="1"/>
</dbReference>
<name>F6X6U3_CIOIN</name>
<dbReference type="EC" id="2.5.1.18" evidence="1"/>
<protein>
    <recommendedName>
        <fullName evidence="1">glutathione transferase</fullName>
        <ecNumber evidence="1">2.5.1.18</ecNumber>
    </recommendedName>
</protein>
<dbReference type="OMA" id="SAMIAMF"/>
<dbReference type="HOGENOM" id="CLU_039475_1_0_1"/>
<dbReference type="InterPro" id="IPR050213">
    <property type="entry name" value="GST_superfamily"/>
</dbReference>
<feature type="domain" description="GST N-terminal" evidence="4">
    <location>
        <begin position="2"/>
        <end position="79"/>
    </location>
</feature>
<proteinExistence type="predicted"/>
<dbReference type="Pfam" id="PF14497">
    <property type="entry name" value="GST_C_3"/>
    <property type="match status" value="1"/>
</dbReference>
<keyword evidence="2" id="KW-0808">Transferase</keyword>
<dbReference type="Gene3D" id="1.20.1050.130">
    <property type="match status" value="1"/>
</dbReference>
<evidence type="ECO:0000313" key="7">
    <source>
        <dbReference type="Proteomes" id="UP000008144"/>
    </source>
</evidence>
<reference evidence="6" key="3">
    <citation type="submission" date="2025-08" db="UniProtKB">
        <authorList>
            <consortium name="Ensembl"/>
        </authorList>
    </citation>
    <scope>IDENTIFICATION</scope>
</reference>
<dbReference type="InterPro" id="IPR004046">
    <property type="entry name" value="GST_C"/>
</dbReference>